<evidence type="ECO:0000313" key="2">
    <source>
        <dbReference type="EMBL" id="KAF2101548.1"/>
    </source>
</evidence>
<sequence>MEDTLTASLCEIVLWRIMTLHRCRQETASSWPPQGHSAATLPLHHGAPPQNNHNVEGLLTPSALHPSPAPISGRQKEALPLACQVLYDSLINARCPEVAVSKGRCVSANNLIRGLCDQGRQHVRAVKPSPNPLGAHCQRKCAISTHLGNFMVLPEAENLRCCCWMLS</sequence>
<proteinExistence type="predicted"/>
<name>A0A9P4M8E7_9PEZI</name>
<accession>A0A9P4M8E7</accession>
<keyword evidence="3" id="KW-1185">Reference proteome</keyword>
<reference evidence="2" key="1">
    <citation type="journal article" date="2020" name="Stud. Mycol.">
        <title>101 Dothideomycetes genomes: a test case for predicting lifestyles and emergence of pathogens.</title>
        <authorList>
            <person name="Haridas S."/>
            <person name="Albert R."/>
            <person name="Binder M."/>
            <person name="Bloem J."/>
            <person name="Labutti K."/>
            <person name="Salamov A."/>
            <person name="Andreopoulos B."/>
            <person name="Baker S."/>
            <person name="Barry K."/>
            <person name="Bills G."/>
            <person name="Bluhm B."/>
            <person name="Cannon C."/>
            <person name="Castanera R."/>
            <person name="Culley D."/>
            <person name="Daum C."/>
            <person name="Ezra D."/>
            <person name="Gonzalez J."/>
            <person name="Henrissat B."/>
            <person name="Kuo A."/>
            <person name="Liang C."/>
            <person name="Lipzen A."/>
            <person name="Lutzoni F."/>
            <person name="Magnuson J."/>
            <person name="Mondo S."/>
            <person name="Nolan M."/>
            <person name="Ohm R."/>
            <person name="Pangilinan J."/>
            <person name="Park H.-J."/>
            <person name="Ramirez L."/>
            <person name="Alfaro M."/>
            <person name="Sun H."/>
            <person name="Tritt A."/>
            <person name="Yoshinaga Y."/>
            <person name="Zwiers L.-H."/>
            <person name="Turgeon B."/>
            <person name="Goodwin S."/>
            <person name="Spatafora J."/>
            <person name="Crous P."/>
            <person name="Grigoriev I."/>
        </authorList>
    </citation>
    <scope>NUCLEOTIDE SEQUENCE</scope>
    <source>
        <strain evidence="2">CBS 133067</strain>
    </source>
</reference>
<organism evidence="2 3">
    <name type="scientific">Rhizodiscina lignyota</name>
    <dbReference type="NCBI Taxonomy" id="1504668"/>
    <lineage>
        <taxon>Eukaryota</taxon>
        <taxon>Fungi</taxon>
        <taxon>Dikarya</taxon>
        <taxon>Ascomycota</taxon>
        <taxon>Pezizomycotina</taxon>
        <taxon>Dothideomycetes</taxon>
        <taxon>Pleosporomycetidae</taxon>
        <taxon>Aulographales</taxon>
        <taxon>Rhizodiscinaceae</taxon>
        <taxon>Rhizodiscina</taxon>
    </lineage>
</organism>
<dbReference type="AlphaFoldDB" id="A0A9P4M8E7"/>
<evidence type="ECO:0000313" key="3">
    <source>
        <dbReference type="Proteomes" id="UP000799772"/>
    </source>
</evidence>
<protein>
    <submittedName>
        <fullName evidence="2">Uncharacterized protein</fullName>
    </submittedName>
</protein>
<feature type="region of interest" description="Disordered" evidence="1">
    <location>
        <begin position="28"/>
        <end position="55"/>
    </location>
</feature>
<evidence type="ECO:0000256" key="1">
    <source>
        <dbReference type="SAM" id="MobiDB-lite"/>
    </source>
</evidence>
<gene>
    <name evidence="2" type="ORF">NA57DRAFT_53505</name>
</gene>
<dbReference type="Proteomes" id="UP000799772">
    <property type="component" value="Unassembled WGS sequence"/>
</dbReference>
<dbReference type="EMBL" id="ML978123">
    <property type="protein sequence ID" value="KAF2101548.1"/>
    <property type="molecule type" value="Genomic_DNA"/>
</dbReference>
<comment type="caution">
    <text evidence="2">The sequence shown here is derived from an EMBL/GenBank/DDBJ whole genome shotgun (WGS) entry which is preliminary data.</text>
</comment>